<name>A0A5S4V2G6_9MICO</name>
<keyword evidence="2" id="KW-1133">Transmembrane helix</keyword>
<evidence type="ECO:0000313" key="4">
    <source>
        <dbReference type="Proteomes" id="UP000325243"/>
    </source>
</evidence>
<feature type="transmembrane region" description="Helical" evidence="2">
    <location>
        <begin position="66"/>
        <end position="84"/>
    </location>
</feature>
<dbReference type="RefSeq" id="WP_148734819.1">
    <property type="nucleotide sequence ID" value="NZ_VSSB01000002.1"/>
</dbReference>
<proteinExistence type="predicted"/>
<reference evidence="3 4" key="1">
    <citation type="submission" date="2019-08" db="EMBL/GenBank/DDBJ databases">
        <authorList>
            <person name="Hu J."/>
        </authorList>
    </citation>
    <scope>NUCLEOTIDE SEQUENCE [LARGE SCALE GENOMIC DNA]</scope>
    <source>
        <strain evidence="3 4">NEAU-184</strain>
    </source>
</reference>
<evidence type="ECO:0000313" key="3">
    <source>
        <dbReference type="EMBL" id="TYL50720.1"/>
    </source>
</evidence>
<dbReference type="EMBL" id="VSSB01000002">
    <property type="protein sequence ID" value="TYL50720.1"/>
    <property type="molecule type" value="Genomic_DNA"/>
</dbReference>
<sequence>MTARRSERTRVVADLAWLAGLTQVVFGLALLASPESAVVAAILAIVAGTLAVVAGAMLLNRLPTSWTTMTFAFVLSIGASAYALWVATPYWWGAAVSGILALAGLIIEWTDRGPRPSPAPGASVRRSRRPHPPSHP</sequence>
<dbReference type="Proteomes" id="UP000325243">
    <property type="component" value="Unassembled WGS sequence"/>
</dbReference>
<evidence type="ECO:0000256" key="2">
    <source>
        <dbReference type="SAM" id="Phobius"/>
    </source>
</evidence>
<keyword evidence="2" id="KW-0472">Membrane</keyword>
<feature type="region of interest" description="Disordered" evidence="1">
    <location>
        <begin position="114"/>
        <end position="136"/>
    </location>
</feature>
<comment type="caution">
    <text evidence="3">The sequence shown here is derived from an EMBL/GenBank/DDBJ whole genome shotgun (WGS) entry which is preliminary data.</text>
</comment>
<keyword evidence="4" id="KW-1185">Reference proteome</keyword>
<organism evidence="3 4">
    <name type="scientific">Agromyces mariniharenae</name>
    <dbReference type="NCBI Taxonomy" id="2604423"/>
    <lineage>
        <taxon>Bacteria</taxon>
        <taxon>Bacillati</taxon>
        <taxon>Actinomycetota</taxon>
        <taxon>Actinomycetes</taxon>
        <taxon>Micrococcales</taxon>
        <taxon>Microbacteriaceae</taxon>
        <taxon>Agromyces</taxon>
    </lineage>
</organism>
<keyword evidence="2" id="KW-0812">Transmembrane</keyword>
<accession>A0A5S4V2G6</accession>
<dbReference type="AlphaFoldDB" id="A0A5S4V2G6"/>
<feature type="transmembrane region" description="Helical" evidence="2">
    <location>
        <begin position="38"/>
        <end position="59"/>
    </location>
</feature>
<gene>
    <name evidence="3" type="ORF">FYC51_16290</name>
</gene>
<feature type="transmembrane region" description="Helical" evidence="2">
    <location>
        <begin position="12"/>
        <end position="32"/>
    </location>
</feature>
<feature type="compositionally biased region" description="Basic residues" evidence="1">
    <location>
        <begin position="125"/>
        <end position="136"/>
    </location>
</feature>
<protein>
    <recommendedName>
        <fullName evidence="5">SPW repeat-containing protein</fullName>
    </recommendedName>
</protein>
<evidence type="ECO:0008006" key="5">
    <source>
        <dbReference type="Google" id="ProtNLM"/>
    </source>
</evidence>
<evidence type="ECO:0000256" key="1">
    <source>
        <dbReference type="SAM" id="MobiDB-lite"/>
    </source>
</evidence>